<keyword evidence="3" id="KW-1185">Reference proteome</keyword>
<evidence type="ECO:0000313" key="3">
    <source>
        <dbReference type="Proteomes" id="UP000600307"/>
    </source>
</evidence>
<evidence type="ECO:0000256" key="1">
    <source>
        <dbReference type="SAM" id="Phobius"/>
    </source>
</evidence>
<name>A0ABS0DYP9_9GAMM</name>
<feature type="transmembrane region" description="Helical" evidence="1">
    <location>
        <begin position="47"/>
        <end position="69"/>
    </location>
</feature>
<dbReference type="EMBL" id="JADOBH010000008">
    <property type="protein sequence ID" value="MBF7958558.1"/>
    <property type="molecule type" value="Genomic_DNA"/>
</dbReference>
<dbReference type="RefSeq" id="WP_113878393.1">
    <property type="nucleotide sequence ID" value="NZ_CBCSED010000014.1"/>
</dbReference>
<keyword evidence="1" id="KW-1133">Transmembrane helix</keyword>
<accession>A0ABS0DYP9</accession>
<comment type="caution">
    <text evidence="2">The sequence shown here is derived from an EMBL/GenBank/DDBJ whole genome shotgun (WGS) entry which is preliminary data.</text>
</comment>
<organism evidence="2 3">
    <name type="scientific">Rahnella victoriana</name>
    <dbReference type="NCBI Taxonomy" id="1510570"/>
    <lineage>
        <taxon>Bacteria</taxon>
        <taxon>Pseudomonadati</taxon>
        <taxon>Pseudomonadota</taxon>
        <taxon>Gammaproteobacteria</taxon>
        <taxon>Enterobacterales</taxon>
        <taxon>Yersiniaceae</taxon>
        <taxon>Rahnella</taxon>
    </lineage>
</organism>
<evidence type="ECO:0000313" key="2">
    <source>
        <dbReference type="EMBL" id="MBF7958558.1"/>
    </source>
</evidence>
<keyword evidence="1" id="KW-0472">Membrane</keyword>
<dbReference type="Proteomes" id="UP000600307">
    <property type="component" value="Unassembled WGS sequence"/>
</dbReference>
<sequence>MKKKPSFFILVLTIAYCWLCFFCLGLVIDVVVMLINMKGFDFSITGFIYLAKMSGVAGFAAGLGSWIFAKIDEYNARKKPPTDPDK</sequence>
<protein>
    <submittedName>
        <fullName evidence="2">Uncharacterized protein</fullName>
    </submittedName>
</protein>
<keyword evidence="1" id="KW-0812">Transmembrane</keyword>
<reference evidence="2 3" key="1">
    <citation type="submission" date="2020-11" db="EMBL/GenBank/DDBJ databases">
        <title>Taxonomic investigation of Rahnella spp.</title>
        <authorList>
            <person name="Lee S.D."/>
        </authorList>
    </citation>
    <scope>NUCLEOTIDE SEQUENCE [LARGE SCALE GENOMIC DNA]</scope>
    <source>
        <strain evidence="2 3">SAP-10</strain>
    </source>
</reference>
<feature type="transmembrane region" description="Helical" evidence="1">
    <location>
        <begin position="7"/>
        <end position="35"/>
    </location>
</feature>
<proteinExistence type="predicted"/>
<gene>
    <name evidence="2" type="ORF">IV431_23680</name>
</gene>